<proteinExistence type="predicted"/>
<dbReference type="SUPFAM" id="SSF103473">
    <property type="entry name" value="MFS general substrate transporter"/>
    <property type="match status" value="1"/>
</dbReference>
<dbReference type="Proteomes" id="UP001324533">
    <property type="component" value="Chromosome"/>
</dbReference>
<dbReference type="InterPro" id="IPR052524">
    <property type="entry name" value="MFS_Cyanate_Porter"/>
</dbReference>
<feature type="transmembrane region" description="Helical" evidence="5">
    <location>
        <begin position="12"/>
        <end position="31"/>
    </location>
</feature>
<evidence type="ECO:0000259" key="6">
    <source>
        <dbReference type="PROSITE" id="PS50850"/>
    </source>
</evidence>
<dbReference type="InterPro" id="IPR011701">
    <property type="entry name" value="MFS"/>
</dbReference>
<feature type="transmembrane region" description="Helical" evidence="5">
    <location>
        <begin position="312"/>
        <end position="332"/>
    </location>
</feature>
<dbReference type="InterPro" id="IPR020846">
    <property type="entry name" value="MFS_dom"/>
</dbReference>
<evidence type="ECO:0000256" key="5">
    <source>
        <dbReference type="SAM" id="Phobius"/>
    </source>
</evidence>
<keyword evidence="3 5" id="KW-1133">Transmembrane helix</keyword>
<feature type="transmembrane region" description="Helical" evidence="5">
    <location>
        <begin position="81"/>
        <end position="99"/>
    </location>
</feature>
<feature type="transmembrane region" description="Helical" evidence="5">
    <location>
        <begin position="373"/>
        <end position="393"/>
    </location>
</feature>
<feature type="transmembrane region" description="Helical" evidence="5">
    <location>
        <begin position="165"/>
        <end position="187"/>
    </location>
</feature>
<dbReference type="EMBL" id="CP139779">
    <property type="protein sequence ID" value="WQB69160.1"/>
    <property type="molecule type" value="Genomic_DNA"/>
</dbReference>
<evidence type="ECO:0000256" key="3">
    <source>
        <dbReference type="ARBA" id="ARBA00022989"/>
    </source>
</evidence>
<accession>A0ABZ0V6D7</accession>
<evidence type="ECO:0000256" key="1">
    <source>
        <dbReference type="ARBA" id="ARBA00004651"/>
    </source>
</evidence>
<feature type="transmembrane region" description="Helical" evidence="5">
    <location>
        <begin position="285"/>
        <end position="305"/>
    </location>
</feature>
<gene>
    <name evidence="7" type="ORF">T9R20_10610</name>
</gene>
<protein>
    <submittedName>
        <fullName evidence="7">MFS transporter</fullName>
    </submittedName>
</protein>
<feature type="transmembrane region" description="Helical" evidence="5">
    <location>
        <begin position="399"/>
        <end position="421"/>
    </location>
</feature>
<feature type="transmembrane region" description="Helical" evidence="5">
    <location>
        <begin position="338"/>
        <end position="361"/>
    </location>
</feature>
<dbReference type="Gene3D" id="1.20.1250.20">
    <property type="entry name" value="MFS general substrate transporter like domains"/>
    <property type="match status" value="1"/>
</dbReference>
<dbReference type="Pfam" id="PF07690">
    <property type="entry name" value="MFS_1"/>
    <property type="match status" value="1"/>
</dbReference>
<keyword evidence="2 5" id="KW-0812">Transmembrane</keyword>
<feature type="transmembrane region" description="Helical" evidence="5">
    <location>
        <begin position="138"/>
        <end position="159"/>
    </location>
</feature>
<dbReference type="RefSeq" id="WP_322409283.1">
    <property type="nucleotide sequence ID" value="NZ_CP139779.1"/>
</dbReference>
<dbReference type="PANTHER" id="PTHR23523:SF2">
    <property type="entry name" value="2-NITROIMIDAZOLE TRANSPORTER"/>
    <property type="match status" value="1"/>
</dbReference>
<keyword evidence="8" id="KW-1185">Reference proteome</keyword>
<keyword evidence="4 5" id="KW-0472">Membrane</keyword>
<dbReference type="PANTHER" id="PTHR23523">
    <property type="match status" value="1"/>
</dbReference>
<evidence type="ECO:0000313" key="8">
    <source>
        <dbReference type="Proteomes" id="UP001324533"/>
    </source>
</evidence>
<organism evidence="7 8">
    <name type="scientific">Microbacterium invictum</name>
    <dbReference type="NCBI Taxonomy" id="515415"/>
    <lineage>
        <taxon>Bacteria</taxon>
        <taxon>Bacillati</taxon>
        <taxon>Actinomycetota</taxon>
        <taxon>Actinomycetes</taxon>
        <taxon>Micrococcales</taxon>
        <taxon>Microbacteriaceae</taxon>
        <taxon>Microbacterium</taxon>
    </lineage>
</organism>
<feature type="transmembrane region" description="Helical" evidence="5">
    <location>
        <begin position="51"/>
        <end position="74"/>
    </location>
</feature>
<sequence>MDGRTAVSRSSFPWFVIAGVLTAALSLRGPIVSPTPVLRDIEADLGITGASAGLLTTAPVLMFALLTPLAAVFVRRTGAEMALLVSLSGVLLGTVIRTVPDFGFMLAGMMVIGASITIGNVVIPVIIRRDVAPERVGLVTAAYAATMNVGSLLTSSLTAPLASLIGWPLALLTWSFITVAGIVLWGAHLTRSRRKGPGAERYSGEFAPRREGHDAASGLDIDPATITGPLPVIASRRAERSMMRRPVTWLLVASFGMQSFLYYGLSTWLPAIASDELGVGPDAAGALASIYQGAGIAGAFVVPFLARWTPRLVPPMVICVAWVVLGAGLLAAPELLGLWLAIGAIGHAGGFVVIFSVLVAVARSDSEAAGLSALVQGGGYVVAATGGPVFGLLHDLTGSWTPALLLVLALVGVYSAVLIGASVASMRGGSRGGAKGGRG</sequence>
<feature type="transmembrane region" description="Helical" evidence="5">
    <location>
        <begin position="246"/>
        <end position="265"/>
    </location>
</feature>
<evidence type="ECO:0000313" key="7">
    <source>
        <dbReference type="EMBL" id="WQB69160.1"/>
    </source>
</evidence>
<feature type="domain" description="Major facilitator superfamily (MFS) profile" evidence="6">
    <location>
        <begin position="14"/>
        <end position="427"/>
    </location>
</feature>
<name>A0ABZ0V6D7_9MICO</name>
<dbReference type="InterPro" id="IPR036259">
    <property type="entry name" value="MFS_trans_sf"/>
</dbReference>
<dbReference type="PROSITE" id="PS50850">
    <property type="entry name" value="MFS"/>
    <property type="match status" value="1"/>
</dbReference>
<comment type="subcellular location">
    <subcellularLocation>
        <location evidence="1">Cell membrane</location>
        <topology evidence="1">Multi-pass membrane protein</topology>
    </subcellularLocation>
</comment>
<evidence type="ECO:0000256" key="2">
    <source>
        <dbReference type="ARBA" id="ARBA00022692"/>
    </source>
</evidence>
<reference evidence="7 8" key="1">
    <citation type="submission" date="2023-06" db="EMBL/GenBank/DDBJ databases">
        <title>Rock-solubilizing bacteria, Microbacterium invictum, promotes re-establishment of vegetation in rocky wasteland by accelerating rock bio-weathering and reshaping soil bacterial community.</title>
        <authorList>
            <person name="Liu C."/>
        </authorList>
    </citation>
    <scope>NUCLEOTIDE SEQUENCE [LARGE SCALE GENOMIC DNA]</scope>
    <source>
        <strain evidence="7 8">X-18</strain>
    </source>
</reference>
<feature type="transmembrane region" description="Helical" evidence="5">
    <location>
        <begin position="105"/>
        <end position="126"/>
    </location>
</feature>
<evidence type="ECO:0000256" key="4">
    <source>
        <dbReference type="ARBA" id="ARBA00023136"/>
    </source>
</evidence>